<gene>
    <name evidence="5" type="ORF">M4486_09580</name>
</gene>
<proteinExistence type="predicted"/>
<evidence type="ECO:0000313" key="6">
    <source>
        <dbReference type="Proteomes" id="UP001055868"/>
    </source>
</evidence>
<feature type="compositionally biased region" description="Basic and acidic residues" evidence="3">
    <location>
        <begin position="8"/>
        <end position="21"/>
    </location>
</feature>
<dbReference type="InterPro" id="IPR002123">
    <property type="entry name" value="Plipid/glycerol_acylTrfase"/>
</dbReference>
<reference evidence="5" key="1">
    <citation type="submission" date="2022-05" db="EMBL/GenBank/DDBJ databases">
        <title>Genomic analysis of Brachybacterium sp. CBA3104.</title>
        <authorList>
            <person name="Roh S.W."/>
            <person name="Kim Y.B."/>
            <person name="Kim Y."/>
        </authorList>
    </citation>
    <scope>NUCLEOTIDE SEQUENCE</scope>
    <source>
        <strain evidence="5">CBA3104</strain>
    </source>
</reference>
<accession>A0ABY4NBL8</accession>
<dbReference type="Proteomes" id="UP001055868">
    <property type="component" value="Chromosome"/>
</dbReference>
<dbReference type="GO" id="GO:0016746">
    <property type="term" value="F:acyltransferase activity"/>
    <property type="evidence" value="ECO:0007669"/>
    <property type="project" value="UniProtKB-KW"/>
</dbReference>
<feature type="region of interest" description="Disordered" evidence="3">
    <location>
        <begin position="1"/>
        <end position="21"/>
    </location>
</feature>
<feature type="domain" description="Phospholipid/glycerol acyltransferase" evidence="4">
    <location>
        <begin position="111"/>
        <end position="230"/>
    </location>
</feature>
<keyword evidence="2 5" id="KW-0012">Acyltransferase</keyword>
<dbReference type="CDD" id="cd07989">
    <property type="entry name" value="LPLAT_AGPAT-like"/>
    <property type="match status" value="1"/>
</dbReference>
<dbReference type="EMBL" id="CP097218">
    <property type="protein sequence ID" value="UQN31501.1"/>
    <property type="molecule type" value="Genomic_DNA"/>
</dbReference>
<sequence>MSGTVRSGVERADQEPERARARAGMREVLGHRVHRRRHVPLFYHSALIRILVRPARRGRRHRVWEARPSAAIVVPVPFLYTLTRPFLGPMFSAYWRPRITGLENIPRTGAFLLASNHLANVDSFLIPVVSPRMVRFVSKDVFWKTGGLKGRIQKWFMNSVGTVPLDREALSSGRGALDAALDVLKAGEGFGIYPEGSRSRDGLLHKGQPGAAWLALESGAPVIPLGLAGTQNLFLKGRKMPTRYRPDMRFGAPIEFTDLPTDLSAGARRRLATDRIMTEIQRLSGQEWAPGAQPRGAGTGASA</sequence>
<evidence type="ECO:0000256" key="2">
    <source>
        <dbReference type="ARBA" id="ARBA00023315"/>
    </source>
</evidence>
<keyword evidence="1" id="KW-0808">Transferase</keyword>
<keyword evidence="6" id="KW-1185">Reference proteome</keyword>
<dbReference type="PANTHER" id="PTHR10434">
    <property type="entry name" value="1-ACYL-SN-GLYCEROL-3-PHOSPHATE ACYLTRANSFERASE"/>
    <property type="match status" value="1"/>
</dbReference>
<evidence type="ECO:0000259" key="4">
    <source>
        <dbReference type="SMART" id="SM00563"/>
    </source>
</evidence>
<dbReference type="Pfam" id="PF01553">
    <property type="entry name" value="Acyltransferase"/>
    <property type="match status" value="1"/>
</dbReference>
<evidence type="ECO:0000313" key="5">
    <source>
        <dbReference type="EMBL" id="UQN31501.1"/>
    </source>
</evidence>
<evidence type="ECO:0000256" key="1">
    <source>
        <dbReference type="ARBA" id="ARBA00022679"/>
    </source>
</evidence>
<protein>
    <submittedName>
        <fullName evidence="5">1-acyl-sn-glycerol-3-phosphate acyltransferase</fullName>
    </submittedName>
</protein>
<dbReference type="SUPFAM" id="SSF69593">
    <property type="entry name" value="Glycerol-3-phosphate (1)-acyltransferase"/>
    <property type="match status" value="1"/>
</dbReference>
<dbReference type="RefSeq" id="WP_249480911.1">
    <property type="nucleotide sequence ID" value="NZ_CP097218.1"/>
</dbReference>
<evidence type="ECO:0000256" key="3">
    <source>
        <dbReference type="SAM" id="MobiDB-lite"/>
    </source>
</evidence>
<feature type="region of interest" description="Disordered" evidence="3">
    <location>
        <begin position="284"/>
        <end position="303"/>
    </location>
</feature>
<name>A0ABY4NBL8_9MICO</name>
<dbReference type="PANTHER" id="PTHR10434:SF11">
    <property type="entry name" value="1-ACYL-SN-GLYCEROL-3-PHOSPHATE ACYLTRANSFERASE"/>
    <property type="match status" value="1"/>
</dbReference>
<organism evidence="5 6">
    <name type="scientific">Brachybacterium kimchii</name>
    <dbReference type="NCBI Taxonomy" id="2942909"/>
    <lineage>
        <taxon>Bacteria</taxon>
        <taxon>Bacillati</taxon>
        <taxon>Actinomycetota</taxon>
        <taxon>Actinomycetes</taxon>
        <taxon>Micrococcales</taxon>
        <taxon>Dermabacteraceae</taxon>
        <taxon>Brachybacterium</taxon>
    </lineage>
</organism>
<dbReference type="SMART" id="SM00563">
    <property type="entry name" value="PlsC"/>
    <property type="match status" value="1"/>
</dbReference>